<dbReference type="EMBL" id="CAJFCV020000001">
    <property type="protein sequence ID" value="CAG9084164.1"/>
    <property type="molecule type" value="Genomic_DNA"/>
</dbReference>
<accession>A0A1I7SA95</accession>
<dbReference type="GO" id="GO:0005829">
    <property type="term" value="C:cytosol"/>
    <property type="evidence" value="ECO:0007669"/>
    <property type="project" value="TreeGrafter"/>
</dbReference>
<name>A0A1I7SA95_BURXY</name>
<dbReference type="Pfam" id="PF08718">
    <property type="entry name" value="GLTP"/>
    <property type="match status" value="1"/>
</dbReference>
<dbReference type="PANTHER" id="PTHR10219:SF43">
    <property type="entry name" value="GLYCOLIPID TRANSFER PROTEIN DOMAIN-CONTAINING PROTEIN"/>
    <property type="match status" value="1"/>
</dbReference>
<dbReference type="OrthoDB" id="116883at2759"/>
<evidence type="ECO:0000313" key="6">
    <source>
        <dbReference type="WBParaSite" id="BXY_0994200.1"/>
    </source>
</evidence>
<dbReference type="PANTHER" id="PTHR10219">
    <property type="entry name" value="GLYCOLIPID TRANSFER PROTEIN-RELATED"/>
    <property type="match status" value="1"/>
</dbReference>
<evidence type="ECO:0000313" key="3">
    <source>
        <dbReference type="EMBL" id="CAG9084164.1"/>
    </source>
</evidence>
<gene>
    <name evidence="2" type="ORF">BXYJ_LOCUS1355</name>
</gene>
<dbReference type="GO" id="GO:1902388">
    <property type="term" value="F:ceramide 1-phosphate transfer activity"/>
    <property type="evidence" value="ECO:0007669"/>
    <property type="project" value="TreeGrafter"/>
</dbReference>
<dbReference type="WBParaSite" id="BXY_0994200.1">
    <property type="protein sequence ID" value="BXY_0994200.1"/>
    <property type="gene ID" value="BXY_0994200"/>
</dbReference>
<evidence type="ECO:0000313" key="2">
    <source>
        <dbReference type="EMBL" id="CAD5209263.1"/>
    </source>
</evidence>
<feature type="domain" description="Glycolipid transfer protein" evidence="1">
    <location>
        <begin position="23"/>
        <end position="161"/>
    </location>
</feature>
<sequence>MSCNISNVIQHFHGSLHGDDDVKLPEYLDAYEELSRFFSELGVVFGFVESDVAAKRIILRELIDNNKDEYSTVITMVSTECNDAETPREKGSRTLLRLHRALEFLTLFVKQIYDNEEESTSEIFRKSYDETLSRHHTWIIRKSVSFASKMVPGREQLLRIMFEDKTFDEAKETITQFLQITSIVYRRVHTIYQERNLLALP</sequence>
<dbReference type="InterPro" id="IPR014830">
    <property type="entry name" value="Glycolipid_transfer_prot_dom"/>
</dbReference>
<dbReference type="GO" id="GO:1902387">
    <property type="term" value="F:ceramide 1-phosphate binding"/>
    <property type="evidence" value="ECO:0007669"/>
    <property type="project" value="TreeGrafter"/>
</dbReference>
<dbReference type="AlphaFoldDB" id="A0A1I7SA95"/>
<dbReference type="GO" id="GO:0016020">
    <property type="term" value="C:membrane"/>
    <property type="evidence" value="ECO:0007669"/>
    <property type="project" value="TreeGrafter"/>
</dbReference>
<reference evidence="3" key="2">
    <citation type="submission" date="2020-08" db="EMBL/GenBank/DDBJ databases">
        <authorList>
            <person name="Kikuchi T."/>
        </authorList>
    </citation>
    <scope>NUCLEOTIDE SEQUENCE</scope>
    <source>
        <strain evidence="2">Ka4C1</strain>
    </source>
</reference>
<reference evidence="6" key="1">
    <citation type="submission" date="2016-11" db="UniProtKB">
        <authorList>
            <consortium name="WormBaseParasite"/>
        </authorList>
    </citation>
    <scope>IDENTIFICATION</scope>
</reference>
<dbReference type="Gene3D" id="1.10.3520.10">
    <property type="entry name" value="Glycolipid transfer protein"/>
    <property type="match status" value="1"/>
</dbReference>
<evidence type="ECO:0000313" key="5">
    <source>
        <dbReference type="Proteomes" id="UP000659654"/>
    </source>
</evidence>
<evidence type="ECO:0000313" key="4">
    <source>
        <dbReference type="Proteomes" id="UP000095284"/>
    </source>
</evidence>
<dbReference type="SUPFAM" id="SSF110004">
    <property type="entry name" value="Glycolipid transfer protein, GLTP"/>
    <property type="match status" value="1"/>
</dbReference>
<keyword evidence="5" id="KW-1185">Reference proteome</keyword>
<dbReference type="eggNOG" id="KOG4189">
    <property type="taxonomic scope" value="Eukaryota"/>
</dbReference>
<proteinExistence type="predicted"/>
<dbReference type="Proteomes" id="UP000659654">
    <property type="component" value="Unassembled WGS sequence"/>
</dbReference>
<organism evidence="4 6">
    <name type="scientific">Bursaphelenchus xylophilus</name>
    <name type="common">Pinewood nematode worm</name>
    <name type="synonym">Aphelenchoides xylophilus</name>
    <dbReference type="NCBI Taxonomy" id="6326"/>
    <lineage>
        <taxon>Eukaryota</taxon>
        <taxon>Metazoa</taxon>
        <taxon>Ecdysozoa</taxon>
        <taxon>Nematoda</taxon>
        <taxon>Chromadorea</taxon>
        <taxon>Rhabditida</taxon>
        <taxon>Tylenchina</taxon>
        <taxon>Tylenchomorpha</taxon>
        <taxon>Aphelenchoidea</taxon>
        <taxon>Aphelenchoididae</taxon>
        <taxon>Bursaphelenchus</taxon>
    </lineage>
</organism>
<dbReference type="EMBL" id="CAJFDI010000001">
    <property type="protein sequence ID" value="CAD5209263.1"/>
    <property type="molecule type" value="Genomic_DNA"/>
</dbReference>
<dbReference type="Proteomes" id="UP000095284">
    <property type="component" value="Unplaced"/>
</dbReference>
<protein>
    <submittedName>
        <fullName evidence="2">(pine wood nematode) hypothetical protein</fullName>
    </submittedName>
    <submittedName>
        <fullName evidence="6">GLTP domain-containing protein</fullName>
    </submittedName>
</protein>
<dbReference type="SMR" id="A0A1I7SA95"/>
<dbReference type="InterPro" id="IPR036497">
    <property type="entry name" value="GLTP_sf"/>
</dbReference>
<dbReference type="Proteomes" id="UP000582659">
    <property type="component" value="Unassembled WGS sequence"/>
</dbReference>
<evidence type="ECO:0000259" key="1">
    <source>
        <dbReference type="Pfam" id="PF08718"/>
    </source>
</evidence>